<name>A0A1I6YCR2_9BACT</name>
<dbReference type="STRING" id="305507.SAMN04489724_0935"/>
<evidence type="ECO:0000256" key="1">
    <source>
        <dbReference type="SAM" id="SignalP"/>
    </source>
</evidence>
<keyword evidence="1" id="KW-0732">Signal</keyword>
<organism evidence="2 3">
    <name type="scientific">Algoriphagus locisalis</name>
    <dbReference type="NCBI Taxonomy" id="305507"/>
    <lineage>
        <taxon>Bacteria</taxon>
        <taxon>Pseudomonadati</taxon>
        <taxon>Bacteroidota</taxon>
        <taxon>Cytophagia</taxon>
        <taxon>Cytophagales</taxon>
        <taxon>Cyclobacteriaceae</taxon>
        <taxon>Algoriphagus</taxon>
    </lineage>
</organism>
<evidence type="ECO:0000313" key="2">
    <source>
        <dbReference type="EMBL" id="SFT48147.1"/>
    </source>
</evidence>
<feature type="chain" id="PRO_5011797048" evidence="1">
    <location>
        <begin position="20"/>
        <end position="398"/>
    </location>
</feature>
<protein>
    <submittedName>
        <fullName evidence="2">Porin subfamily protein</fullName>
    </submittedName>
</protein>
<dbReference type="Pfam" id="PF19577">
    <property type="entry name" value="DcaP"/>
    <property type="match status" value="1"/>
</dbReference>
<dbReference type="Proteomes" id="UP000199673">
    <property type="component" value="Unassembled WGS sequence"/>
</dbReference>
<dbReference type="EMBL" id="FPBF01000001">
    <property type="protein sequence ID" value="SFT48147.1"/>
    <property type="molecule type" value="Genomic_DNA"/>
</dbReference>
<keyword evidence="3" id="KW-1185">Reference proteome</keyword>
<feature type="signal peptide" evidence="1">
    <location>
        <begin position="1"/>
        <end position="19"/>
    </location>
</feature>
<reference evidence="3" key="1">
    <citation type="submission" date="2016-10" db="EMBL/GenBank/DDBJ databases">
        <authorList>
            <person name="Varghese N."/>
            <person name="Submissions S."/>
        </authorList>
    </citation>
    <scope>NUCLEOTIDE SEQUENCE [LARGE SCALE GENOMIC DNA]</scope>
    <source>
        <strain evidence="3">DSM 23445</strain>
    </source>
</reference>
<dbReference type="InterPro" id="IPR045748">
    <property type="entry name" value="DcaP"/>
</dbReference>
<dbReference type="SUPFAM" id="SSF56935">
    <property type="entry name" value="Porins"/>
    <property type="match status" value="1"/>
</dbReference>
<dbReference type="AlphaFoldDB" id="A0A1I6YCR2"/>
<dbReference type="RefSeq" id="WP_211482876.1">
    <property type="nucleotide sequence ID" value="NZ_FPBF01000001.1"/>
</dbReference>
<proteinExistence type="predicted"/>
<gene>
    <name evidence="2" type="ORF">SAMN04489724_0935</name>
</gene>
<accession>A0A1I6YCR2</accession>
<evidence type="ECO:0000313" key="3">
    <source>
        <dbReference type="Proteomes" id="UP000199673"/>
    </source>
</evidence>
<sequence length="398" mass="44952">MIKRFLVILLFGLQAVAFSQTEEKASLEIYGQLMTDLGYNFGQLDPLWFDVMRPSKLPSYPNEFGGDGSVYFSIRQTKLGFKVKTPTKFGELMTFVDFDFFGVGRMAGEVSFHLRYAYLQLGKFGIGQYDSPFQDGDIFPNTVEYWGPSGAVAFRNVQFRFMPLQGANRLTFAIERPGASADEGVYAGRQELEGVNFRFPMPDVSGEFRMSRKWGYVEIAGILRRIVWDDYQEDAFDLSGKNWGWGINFSTNLKLGESGVIRGQVVGGKAYQSYLDDASSDIGVVLNPDGPIDRPIEGVAMPQIGVVLYYDHRWSELFTSAVGWSLSSADLADQVHPSAYQRGDYISANVMYHPFANVLVAAETIYIRRRNFSDGFQSQATKFQLSFKYTFSHTFYKN</sequence>